<evidence type="ECO:0000313" key="2">
    <source>
        <dbReference type="Proteomes" id="UP000076962"/>
    </source>
</evidence>
<evidence type="ECO:0000313" key="1">
    <source>
        <dbReference type="EMBL" id="OAD20203.1"/>
    </source>
</evidence>
<organism evidence="1 2">
    <name type="scientific">Candidatus Thiomargarita nelsonii</name>
    <dbReference type="NCBI Taxonomy" id="1003181"/>
    <lineage>
        <taxon>Bacteria</taxon>
        <taxon>Pseudomonadati</taxon>
        <taxon>Pseudomonadota</taxon>
        <taxon>Gammaproteobacteria</taxon>
        <taxon>Thiotrichales</taxon>
        <taxon>Thiotrichaceae</taxon>
        <taxon>Thiomargarita</taxon>
    </lineage>
</organism>
<dbReference type="Proteomes" id="UP000076962">
    <property type="component" value="Unassembled WGS sequence"/>
</dbReference>
<protein>
    <submittedName>
        <fullName evidence="1">Uncharacterized protein</fullName>
    </submittedName>
</protein>
<accession>A0A0A6NY21</accession>
<dbReference type="EMBL" id="LUTY01002520">
    <property type="protein sequence ID" value="OAD20203.1"/>
    <property type="molecule type" value="Genomic_DNA"/>
</dbReference>
<sequence length="100" mass="11586">MLKNNPHVSEELSRAVEQCLAISTSIKIYEKPIFIENYAQLSREQVEELLRIFIEEQRKFALQVPEHQSQVAVLAQQARLGGNEAKCLNQDFTSLLRFRI</sequence>
<comment type="caution">
    <text evidence="1">The sequence shown here is derived from an EMBL/GenBank/DDBJ whole genome shotgun (WGS) entry which is preliminary data.</text>
</comment>
<gene>
    <name evidence="1" type="ORF">THIOM_004119</name>
</gene>
<dbReference type="AlphaFoldDB" id="A0A0A6NY21"/>
<reference evidence="1 2" key="1">
    <citation type="submission" date="2016-05" db="EMBL/GenBank/DDBJ databases">
        <title>Single-cell genome of chain-forming Candidatus Thiomargarita nelsonii and comparison to other large sulfur-oxidizing bacteria.</title>
        <authorList>
            <person name="Winkel M."/>
            <person name="Salman V."/>
            <person name="Woyke T."/>
            <person name="Schulz-Vogt H."/>
            <person name="Richter M."/>
            <person name="Flood B."/>
            <person name="Bailey J."/>
            <person name="Amann R."/>
            <person name="Mussmann M."/>
        </authorList>
    </citation>
    <scope>NUCLEOTIDE SEQUENCE [LARGE SCALE GENOMIC DNA]</scope>
    <source>
        <strain evidence="1 2">THI036</strain>
    </source>
</reference>
<proteinExistence type="predicted"/>
<keyword evidence="2" id="KW-1185">Reference proteome</keyword>
<name>A0A0A6NY21_9GAMM</name>